<protein>
    <recommendedName>
        <fullName evidence="4">Transposase MuDR plant domain-containing protein</fullName>
    </recommendedName>
</protein>
<evidence type="ECO:0000256" key="1">
    <source>
        <dbReference type="SAM" id="MobiDB-lite"/>
    </source>
</evidence>
<organism evidence="2 3">
    <name type="scientific">Lithocarpus litseifolius</name>
    <dbReference type="NCBI Taxonomy" id="425828"/>
    <lineage>
        <taxon>Eukaryota</taxon>
        <taxon>Viridiplantae</taxon>
        <taxon>Streptophyta</taxon>
        <taxon>Embryophyta</taxon>
        <taxon>Tracheophyta</taxon>
        <taxon>Spermatophyta</taxon>
        <taxon>Magnoliopsida</taxon>
        <taxon>eudicotyledons</taxon>
        <taxon>Gunneridae</taxon>
        <taxon>Pentapetalae</taxon>
        <taxon>rosids</taxon>
        <taxon>fabids</taxon>
        <taxon>Fagales</taxon>
        <taxon>Fagaceae</taxon>
        <taxon>Lithocarpus</taxon>
    </lineage>
</organism>
<dbReference type="AlphaFoldDB" id="A0AAW2C8U1"/>
<dbReference type="EMBL" id="JAZDWU010000008">
    <property type="protein sequence ID" value="KAK9993903.1"/>
    <property type="molecule type" value="Genomic_DNA"/>
</dbReference>
<accession>A0AAW2C8U1</accession>
<proteinExistence type="predicted"/>
<evidence type="ECO:0000313" key="2">
    <source>
        <dbReference type="EMBL" id="KAK9993903.1"/>
    </source>
</evidence>
<name>A0AAW2C8U1_9ROSI</name>
<evidence type="ECO:0008006" key="4">
    <source>
        <dbReference type="Google" id="ProtNLM"/>
    </source>
</evidence>
<dbReference type="Proteomes" id="UP001459277">
    <property type="component" value="Unassembled WGS sequence"/>
</dbReference>
<sequence length="125" mass="14089">MGGGVMNSDYESEELLSLDESSSSSEHCNDSSDGETPTAKVDNSIRRSRFPIFRPVAKAENLRFEKDMLFLSPKQFKDAITDYAVHGGWGIKFVKNDLVRVRARCQPRCKFVAYLAKVPGRRVLD</sequence>
<evidence type="ECO:0000313" key="3">
    <source>
        <dbReference type="Proteomes" id="UP001459277"/>
    </source>
</evidence>
<comment type="caution">
    <text evidence="2">The sequence shown here is derived from an EMBL/GenBank/DDBJ whole genome shotgun (WGS) entry which is preliminary data.</text>
</comment>
<reference evidence="2 3" key="1">
    <citation type="submission" date="2024-01" db="EMBL/GenBank/DDBJ databases">
        <title>A telomere-to-telomere, gap-free genome of sweet tea (Lithocarpus litseifolius).</title>
        <authorList>
            <person name="Zhou J."/>
        </authorList>
    </citation>
    <scope>NUCLEOTIDE SEQUENCE [LARGE SCALE GENOMIC DNA]</scope>
    <source>
        <strain evidence="2">Zhou-2022a</strain>
        <tissue evidence="2">Leaf</tissue>
    </source>
</reference>
<feature type="region of interest" description="Disordered" evidence="1">
    <location>
        <begin position="1"/>
        <end position="43"/>
    </location>
</feature>
<gene>
    <name evidence="2" type="ORF">SO802_023606</name>
</gene>
<keyword evidence="3" id="KW-1185">Reference proteome</keyword>